<keyword evidence="3" id="KW-1185">Reference proteome</keyword>
<dbReference type="OrthoDB" id="4829517at2"/>
<protein>
    <submittedName>
        <fullName evidence="2">Putative integral membrane protein</fullName>
    </submittedName>
</protein>
<keyword evidence="1" id="KW-0472">Membrane</keyword>
<keyword evidence="1" id="KW-1133">Transmembrane helix</keyword>
<dbReference type="RefSeq" id="WP_123737892.1">
    <property type="nucleotide sequence ID" value="NZ_RKHQ01000001.1"/>
</dbReference>
<name>A0A3N2D740_9MICO</name>
<feature type="transmembrane region" description="Helical" evidence="1">
    <location>
        <begin position="60"/>
        <end position="77"/>
    </location>
</feature>
<accession>A0A3N2D740</accession>
<organism evidence="2 3">
    <name type="scientific">Salana multivorans</name>
    <dbReference type="NCBI Taxonomy" id="120377"/>
    <lineage>
        <taxon>Bacteria</taxon>
        <taxon>Bacillati</taxon>
        <taxon>Actinomycetota</taxon>
        <taxon>Actinomycetes</taxon>
        <taxon>Micrococcales</taxon>
        <taxon>Beutenbergiaceae</taxon>
        <taxon>Salana</taxon>
    </lineage>
</organism>
<comment type="caution">
    <text evidence="2">The sequence shown here is derived from an EMBL/GenBank/DDBJ whole genome shotgun (WGS) entry which is preliminary data.</text>
</comment>
<evidence type="ECO:0000256" key="1">
    <source>
        <dbReference type="SAM" id="Phobius"/>
    </source>
</evidence>
<evidence type="ECO:0000313" key="2">
    <source>
        <dbReference type="EMBL" id="ROR95599.1"/>
    </source>
</evidence>
<sequence>MSTSTSSTRAAGDDATVGTYVKKYWFPALLTVLAIVFIVVNSDDIRVNLIAVQVTAPAWLVYAILVVVGWIIGWFGHQRSVKRRARR</sequence>
<dbReference type="Proteomes" id="UP000275356">
    <property type="component" value="Unassembled WGS sequence"/>
</dbReference>
<dbReference type="AlphaFoldDB" id="A0A3N2D740"/>
<evidence type="ECO:0000313" key="3">
    <source>
        <dbReference type="Proteomes" id="UP000275356"/>
    </source>
</evidence>
<reference evidence="2 3" key="1">
    <citation type="submission" date="2018-11" db="EMBL/GenBank/DDBJ databases">
        <title>Sequencing the genomes of 1000 actinobacteria strains.</title>
        <authorList>
            <person name="Klenk H.-P."/>
        </authorList>
    </citation>
    <scope>NUCLEOTIDE SEQUENCE [LARGE SCALE GENOMIC DNA]</scope>
    <source>
        <strain evidence="2 3">DSM 13521</strain>
    </source>
</reference>
<feature type="transmembrane region" description="Helical" evidence="1">
    <location>
        <begin position="24"/>
        <end position="40"/>
    </location>
</feature>
<proteinExistence type="predicted"/>
<gene>
    <name evidence="2" type="ORF">EDD28_0160</name>
</gene>
<dbReference type="EMBL" id="RKHQ01000001">
    <property type="protein sequence ID" value="ROR95599.1"/>
    <property type="molecule type" value="Genomic_DNA"/>
</dbReference>
<keyword evidence="1" id="KW-0812">Transmembrane</keyword>